<feature type="region of interest" description="Disordered" evidence="1">
    <location>
        <begin position="29"/>
        <end position="65"/>
    </location>
</feature>
<dbReference type="AlphaFoldDB" id="A0A6G0YTJ2"/>
<gene>
    <name evidence="2" type="ORF">FWK35_00020540</name>
</gene>
<name>A0A6G0YTJ2_APHCR</name>
<dbReference type="Proteomes" id="UP000478052">
    <property type="component" value="Unassembled WGS sequence"/>
</dbReference>
<accession>A0A6G0YTJ2</accession>
<evidence type="ECO:0000256" key="1">
    <source>
        <dbReference type="SAM" id="MobiDB-lite"/>
    </source>
</evidence>
<organism evidence="2 3">
    <name type="scientific">Aphis craccivora</name>
    <name type="common">Cowpea aphid</name>
    <dbReference type="NCBI Taxonomy" id="307492"/>
    <lineage>
        <taxon>Eukaryota</taxon>
        <taxon>Metazoa</taxon>
        <taxon>Ecdysozoa</taxon>
        <taxon>Arthropoda</taxon>
        <taxon>Hexapoda</taxon>
        <taxon>Insecta</taxon>
        <taxon>Pterygota</taxon>
        <taxon>Neoptera</taxon>
        <taxon>Paraneoptera</taxon>
        <taxon>Hemiptera</taxon>
        <taxon>Sternorrhyncha</taxon>
        <taxon>Aphidomorpha</taxon>
        <taxon>Aphidoidea</taxon>
        <taxon>Aphididae</taxon>
        <taxon>Aphidini</taxon>
        <taxon>Aphis</taxon>
        <taxon>Aphis</taxon>
    </lineage>
</organism>
<reference evidence="2 3" key="1">
    <citation type="submission" date="2019-08" db="EMBL/GenBank/DDBJ databases">
        <title>Whole genome of Aphis craccivora.</title>
        <authorList>
            <person name="Voronova N.V."/>
            <person name="Shulinski R.S."/>
            <person name="Bandarenka Y.V."/>
            <person name="Zhorov D.G."/>
            <person name="Warner D."/>
        </authorList>
    </citation>
    <scope>NUCLEOTIDE SEQUENCE [LARGE SCALE GENOMIC DNA]</scope>
    <source>
        <strain evidence="2">180601</strain>
        <tissue evidence="2">Whole Body</tissue>
    </source>
</reference>
<sequence>MEWPRVLRRQLRCTLSPVPTLVTGGTSIRASHSVWRERPPSPSPGMAETYGCPNRNSANVRTRPSGLLPDYIRQKKKRNIPIKCPLIINHYDRS</sequence>
<comment type="caution">
    <text evidence="2">The sequence shown here is derived from an EMBL/GenBank/DDBJ whole genome shotgun (WGS) entry which is preliminary data.</text>
</comment>
<keyword evidence="3" id="KW-1185">Reference proteome</keyword>
<evidence type="ECO:0000313" key="3">
    <source>
        <dbReference type="Proteomes" id="UP000478052"/>
    </source>
</evidence>
<proteinExistence type="predicted"/>
<evidence type="ECO:0000313" key="2">
    <source>
        <dbReference type="EMBL" id="KAF0760994.1"/>
    </source>
</evidence>
<protein>
    <submittedName>
        <fullName evidence="2">Uncharacterized protein</fullName>
    </submittedName>
</protein>
<dbReference type="EMBL" id="VUJU01002518">
    <property type="protein sequence ID" value="KAF0760994.1"/>
    <property type="molecule type" value="Genomic_DNA"/>
</dbReference>